<dbReference type="InterPro" id="IPR000086">
    <property type="entry name" value="NUDIX_hydrolase_dom"/>
</dbReference>
<evidence type="ECO:0000256" key="2">
    <source>
        <dbReference type="ARBA" id="ARBA00022801"/>
    </source>
</evidence>
<sequence>MDLQEKKLSSEEIYNGKIIRVERETVLTPDGQQAFREIVRHQGAVCVLVVDDQNRMLLVRQWREPLRQVTAEVPAGKIERGEDPQMTVVRELNEEVRLQAQEIALVNTYYTSPGFADEKMYFYVAHQLSPVAQARPQDPGEFLRLQWVTLPEAEQLIAQGEVCDAKTINAIWYWKLQQHEENK</sequence>
<dbReference type="Gene3D" id="3.90.79.10">
    <property type="entry name" value="Nucleoside Triphosphate Pyrophosphohydrolase"/>
    <property type="match status" value="1"/>
</dbReference>
<dbReference type="GO" id="GO:0016787">
    <property type="term" value="F:hydrolase activity"/>
    <property type="evidence" value="ECO:0007669"/>
    <property type="project" value="UniProtKB-KW"/>
</dbReference>
<dbReference type="EMBL" id="CP047418">
    <property type="protein sequence ID" value="QLL78084.1"/>
    <property type="molecule type" value="Genomic_DNA"/>
</dbReference>
<dbReference type="GO" id="GO:0006753">
    <property type="term" value="P:nucleoside phosphate metabolic process"/>
    <property type="evidence" value="ECO:0007669"/>
    <property type="project" value="TreeGrafter"/>
</dbReference>
<dbReference type="PANTHER" id="PTHR11839">
    <property type="entry name" value="UDP/ADP-SUGAR PYROPHOSPHATASE"/>
    <property type="match status" value="1"/>
</dbReference>
<organism evidence="4 5">
    <name type="scientific">Ligilactobacillus saerimneri</name>
    <dbReference type="NCBI Taxonomy" id="228229"/>
    <lineage>
        <taxon>Bacteria</taxon>
        <taxon>Bacillati</taxon>
        <taxon>Bacillota</taxon>
        <taxon>Bacilli</taxon>
        <taxon>Lactobacillales</taxon>
        <taxon>Lactobacillaceae</taxon>
        <taxon>Ligilactobacillus</taxon>
    </lineage>
</organism>
<gene>
    <name evidence="4" type="ORF">GTO87_05390</name>
</gene>
<dbReference type="InterPro" id="IPR015797">
    <property type="entry name" value="NUDIX_hydrolase-like_dom_sf"/>
</dbReference>
<evidence type="ECO:0000256" key="1">
    <source>
        <dbReference type="ARBA" id="ARBA00001946"/>
    </source>
</evidence>
<dbReference type="PROSITE" id="PS51462">
    <property type="entry name" value="NUDIX"/>
    <property type="match status" value="1"/>
</dbReference>
<protein>
    <submittedName>
        <fullName evidence="4">NUDIX domain-containing protein</fullName>
    </submittedName>
</protein>
<name>A0A7H9EK98_9LACO</name>
<dbReference type="InterPro" id="IPR020084">
    <property type="entry name" value="NUDIX_hydrolase_CS"/>
</dbReference>
<dbReference type="AlphaFoldDB" id="A0A7H9EK98"/>
<proteinExistence type="predicted"/>
<comment type="cofactor">
    <cofactor evidence="1">
        <name>Mg(2+)</name>
        <dbReference type="ChEBI" id="CHEBI:18420"/>
    </cofactor>
</comment>
<dbReference type="GO" id="GO:0019693">
    <property type="term" value="P:ribose phosphate metabolic process"/>
    <property type="evidence" value="ECO:0007669"/>
    <property type="project" value="TreeGrafter"/>
</dbReference>
<keyword evidence="2" id="KW-0378">Hydrolase</keyword>
<reference evidence="4 5" key="1">
    <citation type="submission" date="2020-01" db="EMBL/GenBank/DDBJ databases">
        <title>Complete and circular genome sequences of six lactobacillus isolates from horses.</title>
        <authorList>
            <person name="Hassan H.M."/>
        </authorList>
    </citation>
    <scope>NUCLEOTIDE SEQUENCE [LARGE SCALE GENOMIC DNA]</scope>
    <source>
        <strain evidence="4 5">1A</strain>
    </source>
</reference>
<evidence type="ECO:0000313" key="4">
    <source>
        <dbReference type="EMBL" id="QLL78084.1"/>
    </source>
</evidence>
<dbReference type="PROSITE" id="PS00893">
    <property type="entry name" value="NUDIX_BOX"/>
    <property type="match status" value="1"/>
</dbReference>
<dbReference type="CDD" id="cd03424">
    <property type="entry name" value="NUDIX_ADPRase_Nudt5_UGPPase_Nudt14"/>
    <property type="match status" value="1"/>
</dbReference>
<evidence type="ECO:0000259" key="3">
    <source>
        <dbReference type="PROSITE" id="PS51462"/>
    </source>
</evidence>
<dbReference type="KEGG" id="lsw:GTO87_05390"/>
<feature type="domain" description="Nudix hydrolase" evidence="3">
    <location>
        <begin position="39"/>
        <end position="170"/>
    </location>
</feature>
<accession>A0A7H9EK98</accession>
<dbReference type="RefSeq" id="WP_009551872.1">
    <property type="nucleotide sequence ID" value="NZ_CALVCX010000042.1"/>
</dbReference>
<dbReference type="GO" id="GO:0005829">
    <property type="term" value="C:cytosol"/>
    <property type="evidence" value="ECO:0007669"/>
    <property type="project" value="TreeGrafter"/>
</dbReference>
<dbReference type="PANTHER" id="PTHR11839:SF18">
    <property type="entry name" value="NUDIX HYDROLASE DOMAIN-CONTAINING PROTEIN"/>
    <property type="match status" value="1"/>
</dbReference>
<evidence type="ECO:0000313" key="5">
    <source>
        <dbReference type="Proteomes" id="UP000510886"/>
    </source>
</evidence>
<dbReference type="SUPFAM" id="SSF55811">
    <property type="entry name" value="Nudix"/>
    <property type="match status" value="1"/>
</dbReference>
<dbReference type="Pfam" id="PF00293">
    <property type="entry name" value="NUDIX"/>
    <property type="match status" value="1"/>
</dbReference>
<dbReference type="Proteomes" id="UP000510886">
    <property type="component" value="Chromosome"/>
</dbReference>
<dbReference type="FunFam" id="3.90.79.10:FF:000024">
    <property type="entry name" value="ADP-ribose pyrophosphatase"/>
    <property type="match status" value="1"/>
</dbReference>